<reference evidence="3" key="1">
    <citation type="journal article" date="2019" name="Int. J. Syst. Evol. Microbiol.">
        <title>The Global Catalogue of Microorganisms (GCM) 10K type strain sequencing project: providing services to taxonomists for standard genome sequencing and annotation.</title>
        <authorList>
            <consortium name="The Broad Institute Genomics Platform"/>
            <consortium name="The Broad Institute Genome Sequencing Center for Infectious Disease"/>
            <person name="Wu L."/>
            <person name="Ma J."/>
        </authorList>
    </citation>
    <scope>NUCLEOTIDE SEQUENCE [LARGE SCALE GENOMIC DNA]</scope>
    <source>
        <strain evidence="3">NBRC 102407</strain>
    </source>
</reference>
<gene>
    <name evidence="2" type="ORF">GCM10007933_08940</name>
</gene>
<protein>
    <submittedName>
        <fullName evidence="2">tRNA (Adenosine(37)-N6)-threonylcarbamoyltransferase complex dimerization subunit type 1 TsaB</fullName>
    </submittedName>
</protein>
<dbReference type="Gene3D" id="3.30.420.40">
    <property type="match status" value="2"/>
</dbReference>
<dbReference type="InterPro" id="IPR000905">
    <property type="entry name" value="Gcp-like_dom"/>
</dbReference>
<feature type="domain" description="Gcp-like" evidence="1">
    <location>
        <begin position="33"/>
        <end position="150"/>
    </location>
</feature>
<dbReference type="EMBL" id="BSPX01000008">
    <property type="protein sequence ID" value="GLT21442.1"/>
    <property type="molecule type" value="Genomic_DNA"/>
</dbReference>
<proteinExistence type="predicted"/>
<dbReference type="CDD" id="cd24032">
    <property type="entry name" value="ASKHA_NBD_TsaB"/>
    <property type="match status" value="1"/>
</dbReference>
<accession>A0ABQ6F798</accession>
<dbReference type="InterPro" id="IPR043129">
    <property type="entry name" value="ATPase_NBD"/>
</dbReference>
<dbReference type="PANTHER" id="PTHR11735:SF11">
    <property type="entry name" value="TRNA THREONYLCARBAMOYLADENOSINE BIOSYNTHESIS PROTEIN TSAB"/>
    <property type="match status" value="1"/>
</dbReference>
<keyword evidence="3" id="KW-1185">Reference proteome</keyword>
<dbReference type="Pfam" id="PF00814">
    <property type="entry name" value="TsaD"/>
    <property type="match status" value="1"/>
</dbReference>
<dbReference type="SUPFAM" id="SSF53067">
    <property type="entry name" value="Actin-like ATPase domain"/>
    <property type="match status" value="2"/>
</dbReference>
<dbReference type="RefSeq" id="WP_284186887.1">
    <property type="nucleotide sequence ID" value="NZ_BSPX01000008.1"/>
</dbReference>
<dbReference type="InterPro" id="IPR022496">
    <property type="entry name" value="T6A_TsaB"/>
</dbReference>
<evidence type="ECO:0000313" key="2">
    <source>
        <dbReference type="EMBL" id="GLT21442.1"/>
    </source>
</evidence>
<dbReference type="Proteomes" id="UP001157167">
    <property type="component" value="Unassembled WGS sequence"/>
</dbReference>
<sequence>MKILAIETSTETASVALLDGERISERSVAGRPGHSETLLPEILGLLADAGARLADLDAIAFGAGPGAFTGLRLACGVVQGLAMGAGKPVIPVGTLEALASQCADESGAIFVAVDARMSEVYFAAYERRDGQLVERMAPACAAPGEVRLPAEGAWFGFGSAFKAYGDTLVPAVGERLTGFDASPVPLASSVARLAAVRLARGETIDAALAAPLYVRDKVAMTTAERLARGGKA</sequence>
<dbReference type="PANTHER" id="PTHR11735">
    <property type="entry name" value="TRNA N6-ADENOSINE THREONYLCARBAMOYLTRANSFERASE"/>
    <property type="match status" value="1"/>
</dbReference>
<evidence type="ECO:0000259" key="1">
    <source>
        <dbReference type="Pfam" id="PF00814"/>
    </source>
</evidence>
<name>A0ABQ6F798_9RHOO</name>
<comment type="caution">
    <text evidence="2">The sequence shown here is derived from an EMBL/GenBank/DDBJ whole genome shotgun (WGS) entry which is preliminary data.</text>
</comment>
<dbReference type="NCBIfam" id="TIGR03725">
    <property type="entry name" value="T6A_YeaZ"/>
    <property type="match status" value="1"/>
</dbReference>
<evidence type="ECO:0000313" key="3">
    <source>
        <dbReference type="Proteomes" id="UP001157167"/>
    </source>
</evidence>
<organism evidence="2 3">
    <name type="scientific">Zoogloea oryzae</name>
    <dbReference type="NCBI Taxonomy" id="310767"/>
    <lineage>
        <taxon>Bacteria</taxon>
        <taxon>Pseudomonadati</taxon>
        <taxon>Pseudomonadota</taxon>
        <taxon>Betaproteobacteria</taxon>
        <taxon>Rhodocyclales</taxon>
        <taxon>Zoogloeaceae</taxon>
        <taxon>Zoogloea</taxon>
    </lineage>
</organism>